<reference evidence="2" key="1">
    <citation type="journal article" date="2022" name="Mol. Ecol. Resour.">
        <title>The genomes of chicory, endive, great burdock and yacon provide insights into Asteraceae palaeo-polyploidization history and plant inulin production.</title>
        <authorList>
            <person name="Fan W."/>
            <person name="Wang S."/>
            <person name="Wang H."/>
            <person name="Wang A."/>
            <person name="Jiang F."/>
            <person name="Liu H."/>
            <person name="Zhao H."/>
            <person name="Xu D."/>
            <person name="Zhang Y."/>
        </authorList>
    </citation>
    <scope>NUCLEOTIDE SEQUENCE [LARGE SCALE GENOMIC DNA]</scope>
    <source>
        <strain evidence="2">cv. Niubang</strain>
    </source>
</reference>
<organism evidence="1 2">
    <name type="scientific">Arctium lappa</name>
    <name type="common">Greater burdock</name>
    <name type="synonym">Lappa major</name>
    <dbReference type="NCBI Taxonomy" id="4217"/>
    <lineage>
        <taxon>Eukaryota</taxon>
        <taxon>Viridiplantae</taxon>
        <taxon>Streptophyta</taxon>
        <taxon>Embryophyta</taxon>
        <taxon>Tracheophyta</taxon>
        <taxon>Spermatophyta</taxon>
        <taxon>Magnoliopsida</taxon>
        <taxon>eudicotyledons</taxon>
        <taxon>Gunneridae</taxon>
        <taxon>Pentapetalae</taxon>
        <taxon>asterids</taxon>
        <taxon>campanulids</taxon>
        <taxon>Asterales</taxon>
        <taxon>Asteraceae</taxon>
        <taxon>Carduoideae</taxon>
        <taxon>Cardueae</taxon>
        <taxon>Arctiinae</taxon>
        <taxon>Arctium</taxon>
    </lineage>
</organism>
<sequence>MSSEVVIFNSQDHYPDLAYFRPNITLLEESLKYQVIVNEIISIECEQAIAALKAKKATVEGWSTSSTKITKIIRAQIPANDKAGLGYHPEKDESNRDCSMLKFGILVSSIPDTSSTHCSSSCNSIPKDLSKSSKLGDKGKYISHPQKATKKAKLKVLSIPSVSQYSSSGTKITDISQRSSPKLKIDIKPKKSEELKVPPRYYDKGILGAGPAHLKFSNSTAHSHKANFVYRKCYHCGLTDHITSKCPTATKAEKTTKVKMIASKAKKVTKAEKSVEVKNATKVIQITKVKVTTEAESSNVVKIAEPSITTNIAGPIEKWAFSDFNWLWHERLSHLNFKTLNSLYSMELVSGHPQHSYAKESLCSAYEKGKHTKASFKSKQVSSVASPLPLLHIDLFGPVNIQSIVGNKYTLGIIDEYSRYTWVIFFAVKVTLQKN</sequence>
<keyword evidence="2" id="KW-1185">Reference proteome</keyword>
<comment type="caution">
    <text evidence="1">The sequence shown here is derived from an EMBL/GenBank/DDBJ whole genome shotgun (WGS) entry which is preliminary data.</text>
</comment>
<dbReference type="EMBL" id="CM042056">
    <property type="protein sequence ID" value="KAI3697858.1"/>
    <property type="molecule type" value="Genomic_DNA"/>
</dbReference>
<name>A0ACB8ZJR3_ARCLA</name>
<dbReference type="Proteomes" id="UP001055879">
    <property type="component" value="Linkage Group LG10"/>
</dbReference>
<evidence type="ECO:0000313" key="1">
    <source>
        <dbReference type="EMBL" id="KAI3697858.1"/>
    </source>
</evidence>
<reference evidence="1 2" key="2">
    <citation type="journal article" date="2022" name="Mol. Ecol. Resour.">
        <title>The genomes of chicory, endive, great burdock and yacon provide insights into Asteraceae paleo-polyploidization history and plant inulin production.</title>
        <authorList>
            <person name="Fan W."/>
            <person name="Wang S."/>
            <person name="Wang H."/>
            <person name="Wang A."/>
            <person name="Jiang F."/>
            <person name="Liu H."/>
            <person name="Zhao H."/>
            <person name="Xu D."/>
            <person name="Zhang Y."/>
        </authorList>
    </citation>
    <scope>NUCLEOTIDE SEQUENCE [LARGE SCALE GENOMIC DNA]</scope>
    <source>
        <strain evidence="2">cv. Niubang</strain>
    </source>
</reference>
<evidence type="ECO:0000313" key="2">
    <source>
        <dbReference type="Proteomes" id="UP001055879"/>
    </source>
</evidence>
<proteinExistence type="predicted"/>
<accession>A0ACB8ZJR3</accession>
<gene>
    <name evidence="1" type="ORF">L6452_30956</name>
</gene>
<protein>
    <submittedName>
        <fullName evidence="1">Uncharacterized protein</fullName>
    </submittedName>
</protein>